<name>A0A9P8KQ68_9HYPO</name>
<dbReference type="EMBL" id="JAIMJC010000002">
    <property type="protein sequence ID" value="KAH0529957.1"/>
    <property type="molecule type" value="Genomic_DNA"/>
</dbReference>
<sequence>MLWDSRAWSLGSSDRKLADGPPHGFACNGHMNYRELHLRLYKGRTARPLPCNTMALGW</sequence>
<evidence type="ECO:0000313" key="2">
    <source>
        <dbReference type="Proteomes" id="UP000826573"/>
    </source>
</evidence>
<comment type="caution">
    <text evidence="1">The sequence shown here is derived from an EMBL/GenBank/DDBJ whole genome shotgun (WGS) entry which is preliminary data.</text>
</comment>
<organism evidence="1 2">
    <name type="scientific">Trichoderma semiorbis</name>
    <dbReference type="NCBI Taxonomy" id="1491008"/>
    <lineage>
        <taxon>Eukaryota</taxon>
        <taxon>Fungi</taxon>
        <taxon>Dikarya</taxon>
        <taxon>Ascomycota</taxon>
        <taxon>Pezizomycotina</taxon>
        <taxon>Sordariomycetes</taxon>
        <taxon>Hypocreomycetidae</taxon>
        <taxon>Hypocreales</taxon>
        <taxon>Hypocreaceae</taxon>
        <taxon>Trichoderma</taxon>
    </lineage>
</organism>
<accession>A0A9P8KQ68</accession>
<proteinExistence type="predicted"/>
<reference evidence="1 2" key="1">
    <citation type="submission" date="2021-08" db="EMBL/GenBank/DDBJ databases">
        <title>The highly contiguous genome resource for Trichoderma semiorbis FJ059, a fungal antagonistic to plant pathogens.</title>
        <authorList>
            <person name="Liu T."/>
        </authorList>
    </citation>
    <scope>NUCLEOTIDE SEQUENCE [LARGE SCALE GENOMIC DNA]</scope>
    <source>
        <strain evidence="1 2">FJ059</strain>
    </source>
</reference>
<gene>
    <name evidence="1" type="ORF">TsFJ059_004645</name>
</gene>
<dbReference type="Proteomes" id="UP000826573">
    <property type="component" value="Unassembled WGS sequence"/>
</dbReference>
<dbReference type="AlphaFoldDB" id="A0A9P8KQ68"/>
<evidence type="ECO:0000313" key="1">
    <source>
        <dbReference type="EMBL" id="KAH0529957.1"/>
    </source>
</evidence>
<keyword evidence="2" id="KW-1185">Reference proteome</keyword>
<protein>
    <submittedName>
        <fullName evidence="1">Uncharacterized protein</fullName>
    </submittedName>
</protein>